<evidence type="ECO:0000313" key="3">
    <source>
        <dbReference type="EMBL" id="KAF2861395.1"/>
    </source>
</evidence>
<gene>
    <name evidence="3" type="ORF">K470DRAFT_270006</name>
</gene>
<feature type="domain" description="WKF" evidence="2">
    <location>
        <begin position="136"/>
        <end position="198"/>
    </location>
</feature>
<keyword evidence="4" id="KW-1185">Reference proteome</keyword>
<sequence length="252" mass="28320">MAEDNGHVPAWKRLGLKLKYANEQPGEQPRKRKSVSFTEGIIHTPPEKRRRKGDGGSDGLSNSDGRVKTDGKNMDDKKAKNNAKLKTNGEVKIEGNAKSDKIAKSNEKTTTDTKAKKKRDKKSANTGPEDRSDLVQYLELYHKDRPNWKFNKAKQNHLLKNLYNFQILPDEYDEAIIMYLDGLQGEGVRKRVKDEADAVVENGPEGNSKKDKRALEIQKKLSVAETPKPAKKNRKSRTLVKSDTSSDESSSS</sequence>
<feature type="compositionally biased region" description="Basic and acidic residues" evidence="1">
    <location>
        <begin position="87"/>
        <end position="114"/>
    </location>
</feature>
<dbReference type="AlphaFoldDB" id="A0A6A7C367"/>
<dbReference type="PANTHER" id="PTHR22306:SF2">
    <property type="entry name" value="CHROMOSOME 7 OPEN READING FRAME 50"/>
    <property type="match status" value="1"/>
</dbReference>
<reference evidence="3" key="1">
    <citation type="journal article" date="2020" name="Stud. Mycol.">
        <title>101 Dothideomycetes genomes: a test case for predicting lifestyles and emergence of pathogens.</title>
        <authorList>
            <person name="Haridas S."/>
            <person name="Albert R."/>
            <person name="Binder M."/>
            <person name="Bloem J."/>
            <person name="Labutti K."/>
            <person name="Salamov A."/>
            <person name="Andreopoulos B."/>
            <person name="Baker S."/>
            <person name="Barry K."/>
            <person name="Bills G."/>
            <person name="Bluhm B."/>
            <person name="Cannon C."/>
            <person name="Castanera R."/>
            <person name="Culley D."/>
            <person name="Daum C."/>
            <person name="Ezra D."/>
            <person name="Gonzalez J."/>
            <person name="Henrissat B."/>
            <person name="Kuo A."/>
            <person name="Liang C."/>
            <person name="Lipzen A."/>
            <person name="Lutzoni F."/>
            <person name="Magnuson J."/>
            <person name="Mondo S."/>
            <person name="Nolan M."/>
            <person name="Ohm R."/>
            <person name="Pangilinan J."/>
            <person name="Park H.-J."/>
            <person name="Ramirez L."/>
            <person name="Alfaro M."/>
            <person name="Sun H."/>
            <person name="Tritt A."/>
            <person name="Yoshinaga Y."/>
            <person name="Zwiers L.-H."/>
            <person name="Turgeon B."/>
            <person name="Goodwin S."/>
            <person name="Spatafora J."/>
            <person name="Crous P."/>
            <person name="Grigoriev I."/>
        </authorList>
    </citation>
    <scope>NUCLEOTIDE SEQUENCE</scope>
    <source>
        <strain evidence="3">CBS 480.64</strain>
    </source>
</reference>
<proteinExistence type="predicted"/>
<feature type="compositionally biased region" description="Basic residues" evidence="1">
    <location>
        <begin position="229"/>
        <end position="238"/>
    </location>
</feature>
<evidence type="ECO:0000256" key="1">
    <source>
        <dbReference type="SAM" id="MobiDB-lite"/>
    </source>
</evidence>
<dbReference type="PANTHER" id="PTHR22306">
    <property type="entry name" value="CHROMOSOME 7 OPEN READING FRAME 50"/>
    <property type="match status" value="1"/>
</dbReference>
<dbReference type="InterPro" id="IPR019327">
    <property type="entry name" value="WKF"/>
</dbReference>
<dbReference type="OrthoDB" id="10261563at2759"/>
<feature type="region of interest" description="Disordered" evidence="1">
    <location>
        <begin position="219"/>
        <end position="252"/>
    </location>
</feature>
<name>A0A6A7C367_9PEZI</name>
<feature type="region of interest" description="Disordered" evidence="1">
    <location>
        <begin position="21"/>
        <end position="132"/>
    </location>
</feature>
<organism evidence="3 4">
    <name type="scientific">Piedraia hortae CBS 480.64</name>
    <dbReference type="NCBI Taxonomy" id="1314780"/>
    <lineage>
        <taxon>Eukaryota</taxon>
        <taxon>Fungi</taxon>
        <taxon>Dikarya</taxon>
        <taxon>Ascomycota</taxon>
        <taxon>Pezizomycotina</taxon>
        <taxon>Dothideomycetes</taxon>
        <taxon>Dothideomycetidae</taxon>
        <taxon>Capnodiales</taxon>
        <taxon>Piedraiaceae</taxon>
        <taxon>Piedraia</taxon>
    </lineage>
</organism>
<feature type="compositionally biased region" description="Basic and acidic residues" evidence="1">
    <location>
        <begin position="65"/>
        <end position="79"/>
    </location>
</feature>
<dbReference type="EMBL" id="MU005973">
    <property type="protein sequence ID" value="KAF2861395.1"/>
    <property type="molecule type" value="Genomic_DNA"/>
</dbReference>
<protein>
    <recommendedName>
        <fullName evidence="2">WKF domain-containing protein</fullName>
    </recommendedName>
</protein>
<evidence type="ECO:0000313" key="4">
    <source>
        <dbReference type="Proteomes" id="UP000799421"/>
    </source>
</evidence>
<dbReference type="Proteomes" id="UP000799421">
    <property type="component" value="Unassembled WGS sequence"/>
</dbReference>
<accession>A0A6A7C367</accession>
<evidence type="ECO:0000259" key="2">
    <source>
        <dbReference type="Pfam" id="PF10180"/>
    </source>
</evidence>
<dbReference type="Pfam" id="PF10180">
    <property type="entry name" value="WKF"/>
    <property type="match status" value="1"/>
</dbReference>